<protein>
    <submittedName>
        <fullName evidence="2">Uncharacterized protein</fullName>
    </submittedName>
</protein>
<name>A0A246JJ47_9SPHN</name>
<dbReference type="Proteomes" id="UP000197361">
    <property type="component" value="Unassembled WGS sequence"/>
</dbReference>
<evidence type="ECO:0000313" key="2">
    <source>
        <dbReference type="EMBL" id="OWQ92533.1"/>
    </source>
</evidence>
<dbReference type="EMBL" id="NISK01000008">
    <property type="protein sequence ID" value="OWQ92533.1"/>
    <property type="molecule type" value="Genomic_DNA"/>
</dbReference>
<feature type="chain" id="PRO_5012964555" evidence="1">
    <location>
        <begin position="21"/>
        <end position="78"/>
    </location>
</feature>
<evidence type="ECO:0000256" key="1">
    <source>
        <dbReference type="SAM" id="SignalP"/>
    </source>
</evidence>
<feature type="signal peptide" evidence="1">
    <location>
        <begin position="1"/>
        <end position="20"/>
    </location>
</feature>
<reference evidence="2 3" key="1">
    <citation type="journal article" date="2010" name="Int. J. Syst. Evol. Microbiol.">
        <title>Sphingopyxis bauzanensis sp. nov., a psychrophilic bacterium isolated from soil.</title>
        <authorList>
            <person name="Zhang D.C."/>
            <person name="Liu H.C."/>
            <person name="Xin Y.H."/>
            <person name="Zhou Y.G."/>
            <person name="Schinner F."/>
            <person name="Margesin R."/>
        </authorList>
    </citation>
    <scope>NUCLEOTIDE SEQUENCE [LARGE SCALE GENOMIC DNA]</scope>
    <source>
        <strain evidence="2 3">DSM 22271</strain>
    </source>
</reference>
<dbReference type="OrthoDB" id="7451468at2"/>
<proteinExistence type="predicted"/>
<comment type="caution">
    <text evidence="2">The sequence shown here is derived from an EMBL/GenBank/DDBJ whole genome shotgun (WGS) entry which is preliminary data.</text>
</comment>
<accession>A0A246JJ47</accession>
<keyword evidence="3" id="KW-1185">Reference proteome</keyword>
<organism evidence="2 3">
    <name type="scientific">Sphingopyxis bauzanensis</name>
    <dbReference type="NCBI Taxonomy" id="651663"/>
    <lineage>
        <taxon>Bacteria</taxon>
        <taxon>Pseudomonadati</taxon>
        <taxon>Pseudomonadota</taxon>
        <taxon>Alphaproteobacteria</taxon>
        <taxon>Sphingomonadales</taxon>
        <taxon>Sphingomonadaceae</taxon>
        <taxon>Sphingopyxis</taxon>
    </lineage>
</organism>
<dbReference type="AlphaFoldDB" id="A0A246JJ47"/>
<keyword evidence="1" id="KW-0732">Signal</keyword>
<sequence length="78" mass="8409">MMAMSFFALLLLTGSVPVTAPVAAAPTSAVAIARARILAPAEVRRVDGRIEVWTGERRAPTQVHRGERRDGGQTADFY</sequence>
<gene>
    <name evidence="2" type="ORF">CDQ92_19915</name>
</gene>
<evidence type="ECO:0000313" key="3">
    <source>
        <dbReference type="Proteomes" id="UP000197361"/>
    </source>
</evidence>